<feature type="transmembrane region" description="Helical" evidence="1">
    <location>
        <begin position="12"/>
        <end position="30"/>
    </location>
</feature>
<keyword evidence="1" id="KW-0812">Transmembrane</keyword>
<dbReference type="Proteomes" id="UP001152523">
    <property type="component" value="Unassembled WGS sequence"/>
</dbReference>
<reference evidence="2" key="1">
    <citation type="submission" date="2022-07" db="EMBL/GenBank/DDBJ databases">
        <authorList>
            <person name="Macas J."/>
            <person name="Novak P."/>
            <person name="Neumann P."/>
        </authorList>
    </citation>
    <scope>NUCLEOTIDE SEQUENCE</scope>
</reference>
<proteinExistence type="predicted"/>
<evidence type="ECO:0000256" key="1">
    <source>
        <dbReference type="SAM" id="Phobius"/>
    </source>
</evidence>
<evidence type="ECO:0000313" key="2">
    <source>
        <dbReference type="EMBL" id="CAH9080658.1"/>
    </source>
</evidence>
<evidence type="ECO:0000313" key="3">
    <source>
        <dbReference type="Proteomes" id="UP001152523"/>
    </source>
</evidence>
<sequence length="175" mass="20301">MWLIHVPDFSILLRVVHFFIFFFLSTFSFVGSGCTSSSAKAPSLQHLFFFFNPPYPIKRCLSFLILGISVGTEEDIGQGLLQCRRETGVWVLRNHRKSWAFCHRRYVVEVLQRTCKFTAEFVLVIIRRHPPTVRRPQRKAMVGVVSCVLGGFAEEMRERGVMCPVGFLAEEERWR</sequence>
<comment type="caution">
    <text evidence="2">The sequence shown here is derived from an EMBL/GenBank/DDBJ whole genome shotgun (WGS) entry which is preliminary data.</text>
</comment>
<keyword evidence="1" id="KW-0472">Membrane</keyword>
<dbReference type="AlphaFoldDB" id="A0AAV0CPR1"/>
<accession>A0AAV0CPR1</accession>
<keyword evidence="1" id="KW-1133">Transmembrane helix</keyword>
<gene>
    <name evidence="2" type="ORF">CEPIT_LOCUS7386</name>
</gene>
<organism evidence="2 3">
    <name type="scientific">Cuscuta epithymum</name>
    <dbReference type="NCBI Taxonomy" id="186058"/>
    <lineage>
        <taxon>Eukaryota</taxon>
        <taxon>Viridiplantae</taxon>
        <taxon>Streptophyta</taxon>
        <taxon>Embryophyta</taxon>
        <taxon>Tracheophyta</taxon>
        <taxon>Spermatophyta</taxon>
        <taxon>Magnoliopsida</taxon>
        <taxon>eudicotyledons</taxon>
        <taxon>Gunneridae</taxon>
        <taxon>Pentapetalae</taxon>
        <taxon>asterids</taxon>
        <taxon>lamiids</taxon>
        <taxon>Solanales</taxon>
        <taxon>Convolvulaceae</taxon>
        <taxon>Cuscuteae</taxon>
        <taxon>Cuscuta</taxon>
        <taxon>Cuscuta subgen. Cuscuta</taxon>
    </lineage>
</organism>
<name>A0AAV0CPR1_9ASTE</name>
<dbReference type="EMBL" id="CAMAPF010000035">
    <property type="protein sequence ID" value="CAH9080658.1"/>
    <property type="molecule type" value="Genomic_DNA"/>
</dbReference>
<keyword evidence="3" id="KW-1185">Reference proteome</keyword>
<protein>
    <recommendedName>
        <fullName evidence="4">Secreted protein</fullName>
    </recommendedName>
</protein>
<evidence type="ECO:0008006" key="4">
    <source>
        <dbReference type="Google" id="ProtNLM"/>
    </source>
</evidence>